<organism evidence="2 3">
    <name type="scientific">Sphingobacterium yanglingense</name>
    <dbReference type="NCBI Taxonomy" id="1437280"/>
    <lineage>
        <taxon>Bacteria</taxon>
        <taxon>Pseudomonadati</taxon>
        <taxon>Bacteroidota</taxon>
        <taxon>Sphingobacteriia</taxon>
        <taxon>Sphingobacteriales</taxon>
        <taxon>Sphingobacteriaceae</taxon>
        <taxon>Sphingobacterium</taxon>
    </lineage>
</organism>
<comment type="caution">
    <text evidence="2">The sequence shown here is derived from an EMBL/GenBank/DDBJ whole genome shotgun (WGS) entry which is preliminary data.</text>
</comment>
<dbReference type="Proteomes" id="UP000295292">
    <property type="component" value="Unassembled WGS sequence"/>
</dbReference>
<dbReference type="PROSITE" id="PS50042">
    <property type="entry name" value="CNMP_BINDING_3"/>
    <property type="match status" value="1"/>
</dbReference>
<feature type="domain" description="Cyclic nucleotide-binding" evidence="1">
    <location>
        <begin position="16"/>
        <end position="119"/>
    </location>
</feature>
<keyword evidence="3" id="KW-1185">Reference proteome</keyword>
<dbReference type="Gene3D" id="2.60.120.10">
    <property type="entry name" value="Jelly Rolls"/>
    <property type="match status" value="1"/>
</dbReference>
<dbReference type="RefSeq" id="WP_133584488.1">
    <property type="nucleotide sequence ID" value="NZ_SNYV01000013.1"/>
</dbReference>
<dbReference type="EMBL" id="SNYV01000013">
    <property type="protein sequence ID" value="TDQ78251.1"/>
    <property type="molecule type" value="Genomic_DNA"/>
</dbReference>
<dbReference type="SUPFAM" id="SSF51206">
    <property type="entry name" value="cAMP-binding domain-like"/>
    <property type="match status" value="1"/>
</dbReference>
<evidence type="ECO:0000259" key="1">
    <source>
        <dbReference type="PROSITE" id="PS50042"/>
    </source>
</evidence>
<dbReference type="InterPro" id="IPR014710">
    <property type="entry name" value="RmlC-like_jellyroll"/>
</dbReference>
<dbReference type="AlphaFoldDB" id="A0A4R6WIR7"/>
<dbReference type="InterPro" id="IPR000595">
    <property type="entry name" value="cNMP-bd_dom"/>
</dbReference>
<proteinExistence type="predicted"/>
<protein>
    <submittedName>
        <fullName evidence="2">CRP-like cAMP-binding protein</fullName>
    </submittedName>
</protein>
<dbReference type="Pfam" id="PF00027">
    <property type="entry name" value="cNMP_binding"/>
    <property type="match status" value="1"/>
</dbReference>
<evidence type="ECO:0000313" key="2">
    <source>
        <dbReference type="EMBL" id="TDQ78251.1"/>
    </source>
</evidence>
<dbReference type="InterPro" id="IPR018490">
    <property type="entry name" value="cNMP-bd_dom_sf"/>
</dbReference>
<dbReference type="CDD" id="cd00038">
    <property type="entry name" value="CAP_ED"/>
    <property type="match status" value="1"/>
</dbReference>
<dbReference type="OrthoDB" id="1092431at2"/>
<accession>A0A4R6WIR7</accession>
<name>A0A4R6WIR7_9SPHI</name>
<sequence>MYSEKALSLLIEHFQELVSLDNLAIDSIVTKVDLIKLRKKEFLLEEGQVSRHMRFIVEGSLHVYHIDEKGKEHTTQLGIENWWINDLYSYLSQQPSKMFIQANEDTTVLQISKSNLELLYKEVPAISEFWRLKMQNAYVNLQERTFEHARFDAYSKYRAFVGQYPNIEQRFPQYMIASYLGITVEYLSYLRKKHLTDLS</sequence>
<gene>
    <name evidence="2" type="ORF">CLV99_2231</name>
</gene>
<reference evidence="2 3" key="1">
    <citation type="submission" date="2019-03" db="EMBL/GenBank/DDBJ databases">
        <title>Genomic Encyclopedia of Archaeal and Bacterial Type Strains, Phase II (KMG-II): from individual species to whole genera.</title>
        <authorList>
            <person name="Goeker M."/>
        </authorList>
    </citation>
    <scope>NUCLEOTIDE SEQUENCE [LARGE SCALE GENOMIC DNA]</scope>
    <source>
        <strain evidence="2 3">DSM 28353</strain>
    </source>
</reference>
<evidence type="ECO:0000313" key="3">
    <source>
        <dbReference type="Proteomes" id="UP000295292"/>
    </source>
</evidence>